<name>A0A968G9A2_9SPIO</name>
<dbReference type="Proteomes" id="UP000711995">
    <property type="component" value="Unassembled WGS sequence"/>
</dbReference>
<sequence length="378" mass="43616">MPDWKPTLLTIACIALLSACKAKEYTLDRQDLFTLQLGVLEDEIDFFDRNQQRLIHQNGFVLHDGFFYIHNSNLGKILKFSNNGDILALLYTPRLNIPLQKLLGDRVWEHNFNQLEQIEVSHHSHIYAVDHTFIQESGGFNNIIPKRIIKVFNERGEYLYFLGKTGVAGDPFTFIDTLLPNKNGVAVITREDDEWHIYQFSNTGELLLESDTINPTLLHPETEEIIYITDIKLSENGEIAYINATYAQSHKNEAVIYILNLLDNQIMGKVTLPALIGEYPYTILGSDYLQRVYFYAFNFKENSYHIMIYKPSHESSALQREEEITLRLPHDGILPLMSQLYLAKNGMIASMSIHERHVTFSWWRTDQIGSIAKVSINE</sequence>
<gene>
    <name evidence="1" type="ORF">HCT14_05400</name>
</gene>
<evidence type="ECO:0008006" key="3">
    <source>
        <dbReference type="Google" id="ProtNLM"/>
    </source>
</evidence>
<dbReference type="InterPro" id="IPR011042">
    <property type="entry name" value="6-blade_b-propeller_TolB-like"/>
</dbReference>
<dbReference type="PROSITE" id="PS51257">
    <property type="entry name" value="PROKAR_LIPOPROTEIN"/>
    <property type="match status" value="1"/>
</dbReference>
<comment type="caution">
    <text evidence="1">The sequence shown here is derived from an EMBL/GenBank/DDBJ whole genome shotgun (WGS) entry which is preliminary data.</text>
</comment>
<dbReference type="RefSeq" id="WP_167700525.1">
    <property type="nucleotide sequence ID" value="NZ_CP118174.1"/>
</dbReference>
<dbReference type="NCBIfam" id="NF047780">
    <property type="entry name" value="LIC12708_fam"/>
    <property type="match status" value="1"/>
</dbReference>
<organism evidence="1 2">
    <name type="scientific">Entomospira entomophila</name>
    <dbReference type="NCBI Taxonomy" id="2719988"/>
    <lineage>
        <taxon>Bacteria</taxon>
        <taxon>Pseudomonadati</taxon>
        <taxon>Spirochaetota</taxon>
        <taxon>Spirochaetia</taxon>
        <taxon>Spirochaetales</taxon>
        <taxon>Spirochaetaceae</taxon>
        <taxon>Entomospira</taxon>
    </lineage>
</organism>
<dbReference type="EMBL" id="JAATLJ010000001">
    <property type="protein sequence ID" value="NIZ40938.1"/>
    <property type="molecule type" value="Genomic_DNA"/>
</dbReference>
<accession>A0A968G9A2</accession>
<reference evidence="1 2" key="1">
    <citation type="submission" date="2020-03" db="EMBL/GenBank/DDBJ databases">
        <title>Spirochaetal bacteria isolated from arthropods constitute a novel genus Entomospira genus novum within the order Spirochaetales.</title>
        <authorList>
            <person name="Grana-Miraglia L."/>
            <person name="Sikutova S."/>
            <person name="Fingerle V."/>
            <person name="Sing A."/>
            <person name="Castillo-Ramirez S."/>
            <person name="Margos G."/>
            <person name="Rudolf I."/>
        </authorList>
    </citation>
    <scope>NUCLEOTIDE SEQUENCE [LARGE SCALE GENOMIC DNA]</scope>
    <source>
        <strain evidence="1 2">BR193</strain>
    </source>
</reference>
<dbReference type="AlphaFoldDB" id="A0A968G9A2"/>
<evidence type="ECO:0000313" key="2">
    <source>
        <dbReference type="Proteomes" id="UP000711995"/>
    </source>
</evidence>
<dbReference type="InterPro" id="IPR058072">
    <property type="entry name" value="LIC12708-like"/>
</dbReference>
<keyword evidence="2" id="KW-1185">Reference proteome</keyword>
<protein>
    <recommendedName>
        <fullName evidence="3">Lipoprotein</fullName>
    </recommendedName>
</protein>
<evidence type="ECO:0000313" key="1">
    <source>
        <dbReference type="EMBL" id="NIZ40938.1"/>
    </source>
</evidence>
<dbReference type="SUPFAM" id="SSF101898">
    <property type="entry name" value="NHL repeat"/>
    <property type="match status" value="1"/>
</dbReference>
<dbReference type="Gene3D" id="2.120.10.30">
    <property type="entry name" value="TolB, C-terminal domain"/>
    <property type="match status" value="1"/>
</dbReference>
<proteinExistence type="predicted"/>